<dbReference type="HOGENOM" id="CLU_202222_0_0_1"/>
<proteinExistence type="predicted"/>
<dbReference type="STRING" id="930991.A0A0D0E8N5"/>
<keyword evidence="2" id="KW-1185">Reference proteome</keyword>
<reference evidence="1 2" key="1">
    <citation type="submission" date="2014-04" db="EMBL/GenBank/DDBJ databases">
        <authorList>
            <consortium name="DOE Joint Genome Institute"/>
            <person name="Kuo A."/>
            <person name="Kohler A."/>
            <person name="Jargeat P."/>
            <person name="Nagy L.G."/>
            <person name="Floudas D."/>
            <person name="Copeland A."/>
            <person name="Barry K.W."/>
            <person name="Cichocki N."/>
            <person name="Veneault-Fourrey C."/>
            <person name="LaButti K."/>
            <person name="Lindquist E.A."/>
            <person name="Lipzen A."/>
            <person name="Lundell T."/>
            <person name="Morin E."/>
            <person name="Murat C."/>
            <person name="Sun H."/>
            <person name="Tunlid A."/>
            <person name="Henrissat B."/>
            <person name="Grigoriev I.V."/>
            <person name="Hibbett D.S."/>
            <person name="Martin F."/>
            <person name="Nordberg H.P."/>
            <person name="Cantor M.N."/>
            <person name="Hua S.X."/>
        </authorList>
    </citation>
    <scope>NUCLEOTIDE SEQUENCE [LARGE SCALE GENOMIC DNA]</scope>
    <source>
        <strain evidence="1 2">Ve08.2h10</strain>
    </source>
</reference>
<gene>
    <name evidence="1" type="ORF">PAXRUDRAFT_141553</name>
</gene>
<reference evidence="2" key="2">
    <citation type="submission" date="2015-01" db="EMBL/GenBank/DDBJ databases">
        <title>Evolutionary Origins and Diversification of the Mycorrhizal Mutualists.</title>
        <authorList>
            <consortium name="DOE Joint Genome Institute"/>
            <consortium name="Mycorrhizal Genomics Consortium"/>
            <person name="Kohler A."/>
            <person name="Kuo A."/>
            <person name="Nagy L.G."/>
            <person name="Floudas D."/>
            <person name="Copeland A."/>
            <person name="Barry K.W."/>
            <person name="Cichocki N."/>
            <person name="Veneault-Fourrey C."/>
            <person name="LaButti K."/>
            <person name="Lindquist E.A."/>
            <person name="Lipzen A."/>
            <person name="Lundell T."/>
            <person name="Morin E."/>
            <person name="Murat C."/>
            <person name="Riley R."/>
            <person name="Ohm R."/>
            <person name="Sun H."/>
            <person name="Tunlid A."/>
            <person name="Henrissat B."/>
            <person name="Grigoriev I.V."/>
            <person name="Hibbett D.S."/>
            <person name="Martin F."/>
        </authorList>
    </citation>
    <scope>NUCLEOTIDE SEQUENCE [LARGE SCALE GENOMIC DNA]</scope>
    <source>
        <strain evidence="2">Ve08.2h10</strain>
    </source>
</reference>
<feature type="non-terminal residue" evidence="1">
    <location>
        <position position="1"/>
    </location>
</feature>
<evidence type="ECO:0000313" key="2">
    <source>
        <dbReference type="Proteomes" id="UP000054538"/>
    </source>
</evidence>
<dbReference type="EMBL" id="KN825065">
    <property type="protein sequence ID" value="KIK95085.1"/>
    <property type="molecule type" value="Genomic_DNA"/>
</dbReference>
<dbReference type="Proteomes" id="UP000054538">
    <property type="component" value="Unassembled WGS sequence"/>
</dbReference>
<accession>A0A0D0E8N5</accession>
<protein>
    <submittedName>
        <fullName evidence="1">Uncharacterized protein</fullName>
    </submittedName>
</protein>
<organism evidence="1 2">
    <name type="scientific">Paxillus rubicundulus Ve08.2h10</name>
    <dbReference type="NCBI Taxonomy" id="930991"/>
    <lineage>
        <taxon>Eukaryota</taxon>
        <taxon>Fungi</taxon>
        <taxon>Dikarya</taxon>
        <taxon>Basidiomycota</taxon>
        <taxon>Agaricomycotina</taxon>
        <taxon>Agaricomycetes</taxon>
        <taxon>Agaricomycetidae</taxon>
        <taxon>Boletales</taxon>
        <taxon>Paxilineae</taxon>
        <taxon>Paxillaceae</taxon>
        <taxon>Paxillus</taxon>
    </lineage>
</organism>
<dbReference type="InParanoid" id="A0A0D0E8N5"/>
<dbReference type="AlphaFoldDB" id="A0A0D0E8N5"/>
<name>A0A0D0E8N5_9AGAM</name>
<dbReference type="OrthoDB" id="3261594at2759"/>
<sequence length="62" mass="7189">RHTQDIFEDLCHHEGVQEICSDFLDGSDYLEAVMEGNIKDEDLILMFLIDSAQLYHNKQSDC</sequence>
<evidence type="ECO:0000313" key="1">
    <source>
        <dbReference type="EMBL" id="KIK95085.1"/>
    </source>
</evidence>